<sequence>MPAERTLDRFVRDHLADSDLPEAARNLVIAALDGDDAVEGALGGASTGPGAAVAAPGRSPEVYLAAVRVRGFRGVGEQVELTLPPRPGLTLVTGRNGSAKSSIAEAVEVALTRRNSRWAGKADSARKLWQAGWRNLHSPSTAIEVETVAGGETAVFRASWPDGAAFESPEWTGRDWDFETHRPFLSYTDLGRLVDGKPAELHDVLHRALGLERLDEARARLGARRLELDRVRKAVRDEKNALGEVLRGIDDDRAREAVGLLTPTRSALARLTALAVGDAEDGLPVGALRSLVALSLPSADEVAAAVAEVRAAADAVTAAVSALPPDLDDLLGAALAYHDGHGDGACPVCGDGTLDAGWRARVEQARRSAKAQRAARAEHAAAVSRLRRLVGPPPAVLDAIPEAAFARAAWADWADADDAVAAHAALENALAKAREWAAAELASINEVWRPTALRLAAWAEQAGRVLDEHERHRLLSTAEDWLKAMAGRLRDERMRPFAEQTARLWAILRKDSNVSLDGVALAGAHTRRRTDLNASVDGADAPALGVLSQGELHALALALFLPRTRVDDSPFRFVLLDDPVQALDSAKVDGLAEVLADVAATRQVVVFTHDDRLARSVRAQGIPATVWEVVRGERSRVTLRTP</sequence>
<evidence type="ECO:0000256" key="3">
    <source>
        <dbReference type="ARBA" id="ARBA00013368"/>
    </source>
</evidence>
<comment type="subunit">
    <text evidence="2">Heterodimer of SbcC and SbcD.</text>
</comment>
<evidence type="ECO:0000256" key="1">
    <source>
        <dbReference type="ARBA" id="ARBA00006930"/>
    </source>
</evidence>
<comment type="caution">
    <text evidence="5">The sequence shown here is derived from an EMBL/GenBank/DDBJ whole genome shotgun (WGS) entry which is preliminary data.</text>
</comment>
<gene>
    <name evidence="5" type="ORF">GCM10010171_37210</name>
</gene>
<dbReference type="PANTHER" id="PTHR32114">
    <property type="entry name" value="ABC TRANSPORTER ABCH.3"/>
    <property type="match status" value="1"/>
</dbReference>
<evidence type="ECO:0000256" key="2">
    <source>
        <dbReference type="ARBA" id="ARBA00011322"/>
    </source>
</evidence>
<proteinExistence type="inferred from homology"/>
<dbReference type="AlphaFoldDB" id="A0A918GKC5"/>
<dbReference type="EMBL" id="BMRB01000002">
    <property type="protein sequence ID" value="GGS38826.1"/>
    <property type="molecule type" value="Genomic_DNA"/>
</dbReference>
<dbReference type="SUPFAM" id="SSF52540">
    <property type="entry name" value="P-loop containing nucleoside triphosphate hydrolases"/>
    <property type="match status" value="1"/>
</dbReference>
<protein>
    <recommendedName>
        <fullName evidence="3">Nuclease SbcCD subunit C</fullName>
    </recommendedName>
</protein>
<feature type="domain" description="RecF/RecN/SMC N-terminal" evidence="4">
    <location>
        <begin position="63"/>
        <end position="616"/>
    </location>
</feature>
<organism evidence="5 6">
    <name type="scientific">Actinokineospora fastidiosa</name>
    <dbReference type="NCBI Taxonomy" id="1816"/>
    <lineage>
        <taxon>Bacteria</taxon>
        <taxon>Bacillati</taxon>
        <taxon>Actinomycetota</taxon>
        <taxon>Actinomycetes</taxon>
        <taxon>Pseudonocardiales</taxon>
        <taxon>Pseudonocardiaceae</taxon>
        <taxon>Actinokineospora</taxon>
    </lineage>
</organism>
<evidence type="ECO:0000313" key="5">
    <source>
        <dbReference type="EMBL" id="GGS38826.1"/>
    </source>
</evidence>
<dbReference type="PANTHER" id="PTHR32114:SF2">
    <property type="entry name" value="ABC TRANSPORTER ABCH.3"/>
    <property type="match status" value="1"/>
</dbReference>
<dbReference type="Proteomes" id="UP000660680">
    <property type="component" value="Unassembled WGS sequence"/>
</dbReference>
<evidence type="ECO:0000259" key="4">
    <source>
        <dbReference type="Pfam" id="PF02463"/>
    </source>
</evidence>
<name>A0A918GKC5_9PSEU</name>
<dbReference type="Gene3D" id="3.40.50.300">
    <property type="entry name" value="P-loop containing nucleotide triphosphate hydrolases"/>
    <property type="match status" value="2"/>
</dbReference>
<evidence type="ECO:0000313" key="6">
    <source>
        <dbReference type="Proteomes" id="UP000660680"/>
    </source>
</evidence>
<reference evidence="5" key="1">
    <citation type="journal article" date="2014" name="Int. J. Syst. Evol. Microbiol.">
        <title>Complete genome sequence of Corynebacterium casei LMG S-19264T (=DSM 44701T), isolated from a smear-ripened cheese.</title>
        <authorList>
            <consortium name="US DOE Joint Genome Institute (JGI-PGF)"/>
            <person name="Walter F."/>
            <person name="Albersmeier A."/>
            <person name="Kalinowski J."/>
            <person name="Ruckert C."/>
        </authorList>
    </citation>
    <scope>NUCLEOTIDE SEQUENCE</scope>
    <source>
        <strain evidence="5">JCM 3276</strain>
    </source>
</reference>
<dbReference type="Pfam" id="PF02463">
    <property type="entry name" value="SMC_N"/>
    <property type="match status" value="1"/>
</dbReference>
<dbReference type="InterPro" id="IPR003395">
    <property type="entry name" value="RecF/RecN/SMC_N"/>
</dbReference>
<accession>A0A918GKC5</accession>
<dbReference type="RefSeq" id="WP_189211626.1">
    <property type="nucleotide sequence ID" value="NZ_BMRB01000002.1"/>
</dbReference>
<keyword evidence="6" id="KW-1185">Reference proteome</keyword>
<comment type="similarity">
    <text evidence="1">Belongs to the SMC family. SbcC subfamily.</text>
</comment>
<dbReference type="InterPro" id="IPR027417">
    <property type="entry name" value="P-loop_NTPase"/>
</dbReference>
<reference evidence="5" key="2">
    <citation type="submission" date="2020-09" db="EMBL/GenBank/DDBJ databases">
        <authorList>
            <person name="Sun Q."/>
            <person name="Ohkuma M."/>
        </authorList>
    </citation>
    <scope>NUCLEOTIDE SEQUENCE</scope>
    <source>
        <strain evidence="5">JCM 3276</strain>
    </source>
</reference>